<reference evidence="2 3" key="1">
    <citation type="journal article" date="2024" name="Science">
        <title>Giant polyketide synthase enzymes in the biosynthesis of giant marine polyether toxins.</title>
        <authorList>
            <person name="Fallon T.R."/>
            <person name="Shende V.V."/>
            <person name="Wierzbicki I.H."/>
            <person name="Pendleton A.L."/>
            <person name="Watervoot N.F."/>
            <person name="Auber R.P."/>
            <person name="Gonzalez D.J."/>
            <person name="Wisecaver J.H."/>
            <person name="Moore B.S."/>
        </authorList>
    </citation>
    <scope>NUCLEOTIDE SEQUENCE [LARGE SCALE GENOMIC DNA]</scope>
    <source>
        <strain evidence="2 3">12B1</strain>
    </source>
</reference>
<dbReference type="EMBL" id="JBGBPQ010000017">
    <property type="protein sequence ID" value="KAL1507696.1"/>
    <property type="molecule type" value="Genomic_DNA"/>
</dbReference>
<dbReference type="AlphaFoldDB" id="A0AB34IX89"/>
<evidence type="ECO:0000256" key="1">
    <source>
        <dbReference type="SAM" id="MobiDB-lite"/>
    </source>
</evidence>
<proteinExistence type="predicted"/>
<gene>
    <name evidence="2" type="ORF">AB1Y20_007309</name>
</gene>
<accession>A0AB34IX89</accession>
<feature type="compositionally biased region" description="Basic residues" evidence="1">
    <location>
        <begin position="38"/>
        <end position="50"/>
    </location>
</feature>
<organism evidence="2 3">
    <name type="scientific">Prymnesium parvum</name>
    <name type="common">Toxic golden alga</name>
    <dbReference type="NCBI Taxonomy" id="97485"/>
    <lineage>
        <taxon>Eukaryota</taxon>
        <taxon>Haptista</taxon>
        <taxon>Haptophyta</taxon>
        <taxon>Prymnesiophyceae</taxon>
        <taxon>Prymnesiales</taxon>
        <taxon>Prymnesiaceae</taxon>
        <taxon>Prymnesium</taxon>
    </lineage>
</organism>
<comment type="caution">
    <text evidence="2">The sequence shown here is derived from an EMBL/GenBank/DDBJ whole genome shotgun (WGS) entry which is preliminary data.</text>
</comment>
<sequence length="102" mass="11235">MPTAAARPDGSSERRERPIRIPPRIQLVLYARGGERMRGKHGMRTSTRARPHSERMLPERTLPGWAFAASCRSLMPLAAHGRCSMAPAVAIASSLTPQNQPH</sequence>
<keyword evidence="3" id="KW-1185">Reference proteome</keyword>
<protein>
    <submittedName>
        <fullName evidence="2">Uncharacterized protein</fullName>
    </submittedName>
</protein>
<evidence type="ECO:0000313" key="2">
    <source>
        <dbReference type="EMBL" id="KAL1507696.1"/>
    </source>
</evidence>
<evidence type="ECO:0000313" key="3">
    <source>
        <dbReference type="Proteomes" id="UP001515480"/>
    </source>
</evidence>
<dbReference type="Proteomes" id="UP001515480">
    <property type="component" value="Unassembled WGS sequence"/>
</dbReference>
<feature type="region of interest" description="Disordered" evidence="1">
    <location>
        <begin position="33"/>
        <end position="55"/>
    </location>
</feature>
<name>A0AB34IX89_PRYPA</name>